<proteinExistence type="predicted"/>
<dbReference type="EMBL" id="JBHFFA010000007">
    <property type="protein sequence ID" value="KAL2612512.1"/>
    <property type="molecule type" value="Genomic_DNA"/>
</dbReference>
<evidence type="ECO:0000313" key="1">
    <source>
        <dbReference type="EMBL" id="KAL2612512.1"/>
    </source>
</evidence>
<evidence type="ECO:0000313" key="2">
    <source>
        <dbReference type="Proteomes" id="UP001605036"/>
    </source>
</evidence>
<keyword evidence="2" id="KW-1185">Reference proteome</keyword>
<comment type="caution">
    <text evidence="1">The sequence shown here is derived from an EMBL/GenBank/DDBJ whole genome shotgun (WGS) entry which is preliminary data.</text>
</comment>
<protein>
    <submittedName>
        <fullName evidence="1">Uncharacterized protein</fullName>
    </submittedName>
</protein>
<organism evidence="1 2">
    <name type="scientific">Riccia fluitans</name>
    <dbReference type="NCBI Taxonomy" id="41844"/>
    <lineage>
        <taxon>Eukaryota</taxon>
        <taxon>Viridiplantae</taxon>
        <taxon>Streptophyta</taxon>
        <taxon>Embryophyta</taxon>
        <taxon>Marchantiophyta</taxon>
        <taxon>Marchantiopsida</taxon>
        <taxon>Marchantiidae</taxon>
        <taxon>Marchantiales</taxon>
        <taxon>Ricciaceae</taxon>
        <taxon>Riccia</taxon>
    </lineage>
</organism>
<dbReference type="Proteomes" id="UP001605036">
    <property type="component" value="Unassembled WGS sequence"/>
</dbReference>
<dbReference type="AlphaFoldDB" id="A0ABD1XU80"/>
<name>A0ABD1XU80_9MARC</name>
<sequence>MNYADNKGQRRPDFALIASFSSDWLLPGLSSCSTVLPSESHCRLFAHSIYILVNDMELLKSRNFLDSKTFHSFQFCG</sequence>
<gene>
    <name evidence="1" type="ORF">R1flu_024204</name>
</gene>
<accession>A0ABD1XU80</accession>
<reference evidence="1 2" key="1">
    <citation type="submission" date="2024-09" db="EMBL/GenBank/DDBJ databases">
        <title>Chromosome-scale assembly of Riccia fluitans.</title>
        <authorList>
            <person name="Paukszto L."/>
            <person name="Sawicki J."/>
            <person name="Karawczyk K."/>
            <person name="Piernik-Szablinska J."/>
            <person name="Szczecinska M."/>
            <person name="Mazdziarz M."/>
        </authorList>
    </citation>
    <scope>NUCLEOTIDE SEQUENCE [LARGE SCALE GENOMIC DNA]</scope>
    <source>
        <strain evidence="1">Rf_01</strain>
        <tissue evidence="1">Aerial parts of the thallus</tissue>
    </source>
</reference>